<keyword evidence="1" id="KW-0812">Transmembrane</keyword>
<name>N1V0S9_9MICC</name>
<dbReference type="RefSeq" id="WP_005269934.1">
    <property type="nucleotide sequence ID" value="NZ_ANPE02000159.1"/>
</dbReference>
<dbReference type="Proteomes" id="UP000010729">
    <property type="component" value="Unassembled WGS sequence"/>
</dbReference>
<gene>
    <name evidence="2" type="ORF">D477_013491</name>
</gene>
<proteinExistence type="predicted"/>
<feature type="transmembrane region" description="Helical" evidence="1">
    <location>
        <begin position="59"/>
        <end position="81"/>
    </location>
</feature>
<dbReference type="AlphaFoldDB" id="N1V0S9"/>
<reference evidence="2 3" key="1">
    <citation type="journal article" date="2013" name="Genome Announc.">
        <title>Draft Genome Sequence of Arthrobacter crystallopoietes Strain BAB-32, Revealing Genes for Bioremediation.</title>
        <authorList>
            <person name="Joshi M.N."/>
            <person name="Pandit A.S."/>
            <person name="Sharma A."/>
            <person name="Pandya R.V."/>
            <person name="Desai S.M."/>
            <person name="Saxena A.K."/>
            <person name="Bagatharia S.B."/>
        </authorList>
    </citation>
    <scope>NUCLEOTIDE SEQUENCE [LARGE SCALE GENOMIC DNA]</scope>
    <source>
        <strain evidence="2 3">BAB-32</strain>
    </source>
</reference>
<evidence type="ECO:0000256" key="1">
    <source>
        <dbReference type="SAM" id="Phobius"/>
    </source>
</evidence>
<dbReference type="EMBL" id="ANPE02000159">
    <property type="protein sequence ID" value="EMY33682.1"/>
    <property type="molecule type" value="Genomic_DNA"/>
</dbReference>
<feature type="transmembrane region" description="Helical" evidence="1">
    <location>
        <begin position="93"/>
        <end position="116"/>
    </location>
</feature>
<keyword evidence="1" id="KW-1133">Transmembrane helix</keyword>
<evidence type="ECO:0000313" key="2">
    <source>
        <dbReference type="EMBL" id="EMY33682.1"/>
    </source>
</evidence>
<sequence>MMSHADGPAKPRWPGWLALGVCTAAAALIIVGFPMALQGLCALENLCSADEAQASAAGAVLAQVGLAGVLPGMALGAVAAFTGRGRGAGVCSLLVPLVPLGLFWLHALTTTGYGAVIA</sequence>
<accession>N1V0S9</accession>
<protein>
    <submittedName>
        <fullName evidence="2">Uncharacterized protein</fullName>
    </submittedName>
</protein>
<comment type="caution">
    <text evidence="2">The sequence shown here is derived from an EMBL/GenBank/DDBJ whole genome shotgun (WGS) entry which is preliminary data.</text>
</comment>
<organism evidence="2 3">
    <name type="scientific">Arthrobacter crystallopoietes BAB-32</name>
    <dbReference type="NCBI Taxonomy" id="1246476"/>
    <lineage>
        <taxon>Bacteria</taxon>
        <taxon>Bacillati</taxon>
        <taxon>Actinomycetota</taxon>
        <taxon>Actinomycetes</taxon>
        <taxon>Micrococcales</taxon>
        <taxon>Micrococcaceae</taxon>
        <taxon>Crystallibacter</taxon>
    </lineage>
</organism>
<evidence type="ECO:0000313" key="3">
    <source>
        <dbReference type="Proteomes" id="UP000010729"/>
    </source>
</evidence>
<keyword evidence="3" id="KW-1185">Reference proteome</keyword>
<keyword evidence="1" id="KW-0472">Membrane</keyword>